<accession>A0A8H5B0V6</accession>
<evidence type="ECO:0000256" key="4">
    <source>
        <dbReference type="ARBA" id="ARBA00022827"/>
    </source>
</evidence>
<keyword evidence="4" id="KW-0274">FAD</keyword>
<evidence type="ECO:0000256" key="1">
    <source>
        <dbReference type="ARBA" id="ARBA00001974"/>
    </source>
</evidence>
<dbReference type="InterPro" id="IPR016167">
    <property type="entry name" value="FAD-bd_PCMH_sub1"/>
</dbReference>
<reference evidence="7 8" key="1">
    <citation type="journal article" date="2020" name="ISME J.">
        <title>Uncovering the hidden diversity of litter-decomposition mechanisms in mushroom-forming fungi.</title>
        <authorList>
            <person name="Floudas D."/>
            <person name="Bentzer J."/>
            <person name="Ahren D."/>
            <person name="Johansson T."/>
            <person name="Persson P."/>
            <person name="Tunlid A."/>
        </authorList>
    </citation>
    <scope>NUCLEOTIDE SEQUENCE [LARGE SCALE GENOMIC DNA]</scope>
    <source>
        <strain evidence="7 8">CBS 175.51</strain>
    </source>
</reference>
<dbReference type="Gene3D" id="3.30.43.10">
    <property type="entry name" value="Uridine Diphospho-n-acetylenolpyruvylglucosamine Reductase, domain 2"/>
    <property type="match status" value="1"/>
</dbReference>
<evidence type="ECO:0000256" key="2">
    <source>
        <dbReference type="ARBA" id="ARBA00005466"/>
    </source>
</evidence>
<keyword evidence="5" id="KW-0560">Oxidoreductase</keyword>
<dbReference type="InterPro" id="IPR016166">
    <property type="entry name" value="FAD-bd_PCMH"/>
</dbReference>
<dbReference type="InterPro" id="IPR036318">
    <property type="entry name" value="FAD-bd_PCMH-like_sf"/>
</dbReference>
<dbReference type="InterPro" id="IPR016169">
    <property type="entry name" value="FAD-bd_PCMH_sub2"/>
</dbReference>
<protein>
    <recommendedName>
        <fullName evidence="6">FAD-binding PCMH-type domain-containing protein</fullName>
    </recommendedName>
</protein>
<dbReference type="SUPFAM" id="SSF56176">
    <property type="entry name" value="FAD-binding/transporter-associated domain-like"/>
    <property type="match status" value="1"/>
</dbReference>
<dbReference type="InterPro" id="IPR050416">
    <property type="entry name" value="FAD-linked_Oxidoreductase"/>
</dbReference>
<dbReference type="OrthoDB" id="415825at2759"/>
<name>A0A8H5B0V6_9AGAR</name>
<dbReference type="GO" id="GO:0071949">
    <property type="term" value="F:FAD binding"/>
    <property type="evidence" value="ECO:0007669"/>
    <property type="project" value="InterPro"/>
</dbReference>
<dbReference type="InterPro" id="IPR012951">
    <property type="entry name" value="BBE"/>
</dbReference>
<gene>
    <name evidence="7" type="ORF">D9611_007051</name>
</gene>
<dbReference type="AlphaFoldDB" id="A0A8H5B0V6"/>
<dbReference type="PANTHER" id="PTHR42973:SF39">
    <property type="entry name" value="FAD-BINDING PCMH-TYPE DOMAIN-CONTAINING PROTEIN"/>
    <property type="match status" value="1"/>
</dbReference>
<comment type="cofactor">
    <cofactor evidence="1">
        <name>FAD</name>
        <dbReference type="ChEBI" id="CHEBI:57692"/>
    </cofactor>
</comment>
<dbReference type="InterPro" id="IPR006094">
    <property type="entry name" value="Oxid_FAD_bind_N"/>
</dbReference>
<dbReference type="PROSITE" id="PS51387">
    <property type="entry name" value="FAD_PCMH"/>
    <property type="match status" value="1"/>
</dbReference>
<keyword evidence="8" id="KW-1185">Reference proteome</keyword>
<dbReference type="GO" id="GO:0016491">
    <property type="term" value="F:oxidoreductase activity"/>
    <property type="evidence" value="ECO:0007669"/>
    <property type="project" value="UniProtKB-KW"/>
</dbReference>
<proteinExistence type="inferred from homology"/>
<dbReference type="Gene3D" id="3.30.465.10">
    <property type="match status" value="1"/>
</dbReference>
<comment type="similarity">
    <text evidence="2">Belongs to the oxygen-dependent FAD-linked oxidoreductase family.</text>
</comment>
<evidence type="ECO:0000259" key="6">
    <source>
        <dbReference type="PROSITE" id="PS51387"/>
    </source>
</evidence>
<dbReference type="EMBL" id="JAACJK010000221">
    <property type="protein sequence ID" value="KAF5314582.1"/>
    <property type="molecule type" value="Genomic_DNA"/>
</dbReference>
<dbReference type="Proteomes" id="UP000541558">
    <property type="component" value="Unassembled WGS sequence"/>
</dbReference>
<evidence type="ECO:0000313" key="7">
    <source>
        <dbReference type="EMBL" id="KAF5314582.1"/>
    </source>
</evidence>
<dbReference type="Pfam" id="PF01565">
    <property type="entry name" value="FAD_binding_4"/>
    <property type="match status" value="1"/>
</dbReference>
<feature type="domain" description="FAD-binding PCMH-type" evidence="6">
    <location>
        <begin position="34"/>
        <end position="206"/>
    </location>
</feature>
<dbReference type="Gene3D" id="3.40.462.20">
    <property type="match status" value="1"/>
</dbReference>
<dbReference type="PANTHER" id="PTHR42973">
    <property type="entry name" value="BINDING OXIDOREDUCTASE, PUTATIVE (AFU_ORTHOLOGUE AFUA_1G17690)-RELATED"/>
    <property type="match status" value="1"/>
</dbReference>
<organism evidence="7 8">
    <name type="scientific">Ephemerocybe angulata</name>
    <dbReference type="NCBI Taxonomy" id="980116"/>
    <lineage>
        <taxon>Eukaryota</taxon>
        <taxon>Fungi</taxon>
        <taxon>Dikarya</taxon>
        <taxon>Basidiomycota</taxon>
        <taxon>Agaricomycotina</taxon>
        <taxon>Agaricomycetes</taxon>
        <taxon>Agaricomycetidae</taxon>
        <taxon>Agaricales</taxon>
        <taxon>Agaricineae</taxon>
        <taxon>Psathyrellaceae</taxon>
        <taxon>Ephemerocybe</taxon>
    </lineage>
</organism>
<evidence type="ECO:0000256" key="3">
    <source>
        <dbReference type="ARBA" id="ARBA00022630"/>
    </source>
</evidence>
<comment type="caution">
    <text evidence="7">The sequence shown here is derived from an EMBL/GenBank/DDBJ whole genome shotgun (WGS) entry which is preliminary data.</text>
</comment>
<keyword evidence="3" id="KW-0285">Flavoprotein</keyword>
<evidence type="ECO:0000256" key="5">
    <source>
        <dbReference type="ARBA" id="ARBA00023002"/>
    </source>
</evidence>
<sequence length="474" mass="51435">MSDSIASFVKAIKGDVVTPVNPDYAKSIARWAKNAERKAKVVVHVKDAEDVVKSIAYAKEHKLPIAIRGGGHNAAGASSIEDGLVIDLNRHLNHVRVDAENKLGYVGGGAIWAQVDHEAIKYGLATVGGTVNHTGVAGLTLGGGYGWLSGRHGLAIDNLRQATIVTANGSILTASDTQNQDLFWAIRGGGSNFGVATELVYQLHPQRKTVFAGNAVYTPDKVEKLIELTKKWWDNVGEDEGMIQGVTVTPDGKPIFVIIFFYNGSEEEGRAHYKEFFDVGPVVDTVSEIPYERLNSQLNAQVAHGRCYYLKGVSQVSPNYQATVELLQKVAGLAKGGVFSTSMLHEYFPMAKANSVPVSATAFRRQGASNILTSISWEEDVGKTKEARDLAKELVDIVIRGQGNSLDDAEKSGYTNYGHEDIDVPSANLGSLTGDHAAKRADLAYASNYPRLQEIKKTHDPENIFNRWYPITPA</sequence>
<evidence type="ECO:0000313" key="8">
    <source>
        <dbReference type="Proteomes" id="UP000541558"/>
    </source>
</evidence>
<dbReference type="Pfam" id="PF08031">
    <property type="entry name" value="BBE"/>
    <property type="match status" value="1"/>
</dbReference>